<dbReference type="GO" id="GO:0005524">
    <property type="term" value="F:ATP binding"/>
    <property type="evidence" value="ECO:0007669"/>
    <property type="project" value="UniProtKB-UniRule"/>
</dbReference>
<reference evidence="8 9" key="1">
    <citation type="submission" date="2019-10" db="EMBL/GenBank/DDBJ databases">
        <title>New species of Slilvanegrellaceae.</title>
        <authorList>
            <person name="Pitt A."/>
            <person name="Hahn M.W."/>
        </authorList>
    </citation>
    <scope>NUCLEOTIDE SEQUENCE [LARGE SCALE GENOMIC DNA]</scope>
    <source>
        <strain evidence="8 9">SP-Ram-0.45-NSY-1</strain>
    </source>
</reference>
<feature type="binding site" evidence="6">
    <location>
        <begin position="40"/>
        <end position="45"/>
    </location>
    <ligand>
        <name>ATP</name>
        <dbReference type="ChEBI" id="CHEBI:30616"/>
    </ligand>
</feature>
<dbReference type="InterPro" id="IPR012795">
    <property type="entry name" value="tRNA_Ile_lys_synt_N"/>
</dbReference>
<dbReference type="NCBIfam" id="TIGR02432">
    <property type="entry name" value="lysidine_TilS_N"/>
    <property type="match status" value="1"/>
</dbReference>
<evidence type="ECO:0000256" key="5">
    <source>
        <dbReference type="ARBA" id="ARBA00048539"/>
    </source>
</evidence>
<proteinExistence type="inferred from homology"/>
<comment type="catalytic activity">
    <reaction evidence="5 6">
        <text>cytidine(34) in tRNA(Ile2) + L-lysine + ATP = lysidine(34) in tRNA(Ile2) + AMP + diphosphate + H(+)</text>
        <dbReference type="Rhea" id="RHEA:43744"/>
        <dbReference type="Rhea" id="RHEA-COMP:10625"/>
        <dbReference type="Rhea" id="RHEA-COMP:10670"/>
        <dbReference type="ChEBI" id="CHEBI:15378"/>
        <dbReference type="ChEBI" id="CHEBI:30616"/>
        <dbReference type="ChEBI" id="CHEBI:32551"/>
        <dbReference type="ChEBI" id="CHEBI:33019"/>
        <dbReference type="ChEBI" id="CHEBI:82748"/>
        <dbReference type="ChEBI" id="CHEBI:83665"/>
        <dbReference type="ChEBI" id="CHEBI:456215"/>
        <dbReference type="EC" id="6.3.4.19"/>
    </reaction>
</comment>
<comment type="subcellular location">
    <subcellularLocation>
        <location evidence="6">Cytoplasm</location>
    </subcellularLocation>
</comment>
<evidence type="ECO:0000256" key="3">
    <source>
        <dbReference type="ARBA" id="ARBA00022741"/>
    </source>
</evidence>
<comment type="function">
    <text evidence="6">Ligates lysine onto the cytidine present at position 34 of the AUA codon-specific tRNA(Ile) that contains the anticodon CAU, in an ATP-dependent manner. Cytidine is converted to lysidine, thus changing the amino acid specificity of the tRNA from methionine to isoleucine.</text>
</comment>
<evidence type="ECO:0000256" key="1">
    <source>
        <dbReference type="ARBA" id="ARBA00022598"/>
    </source>
</evidence>
<evidence type="ECO:0000259" key="7">
    <source>
        <dbReference type="Pfam" id="PF01171"/>
    </source>
</evidence>
<dbReference type="GO" id="GO:0006400">
    <property type="term" value="P:tRNA modification"/>
    <property type="evidence" value="ECO:0007669"/>
    <property type="project" value="UniProtKB-UniRule"/>
</dbReference>
<dbReference type="HAMAP" id="MF_01161">
    <property type="entry name" value="tRNA_Ile_lys_synt"/>
    <property type="match status" value="1"/>
</dbReference>
<dbReference type="OrthoDB" id="9807403at2"/>
<comment type="similarity">
    <text evidence="6">Belongs to the tRNA(Ile)-lysidine synthase family.</text>
</comment>
<dbReference type="CDD" id="cd01992">
    <property type="entry name" value="TilS_N"/>
    <property type="match status" value="1"/>
</dbReference>
<keyword evidence="4 6" id="KW-0067">ATP-binding</keyword>
<accession>A0A6N6VTN5</accession>
<keyword evidence="3 6" id="KW-0547">Nucleotide-binding</keyword>
<dbReference type="GO" id="GO:0032267">
    <property type="term" value="F:tRNA(Ile)-lysidine synthase activity"/>
    <property type="evidence" value="ECO:0007669"/>
    <property type="project" value="UniProtKB-EC"/>
</dbReference>
<keyword evidence="2 6" id="KW-0819">tRNA processing</keyword>
<dbReference type="EC" id="6.3.4.19" evidence="6"/>
<organism evidence="8 9">
    <name type="scientific">Silvanigrella paludirubra</name>
    <dbReference type="NCBI Taxonomy" id="2499159"/>
    <lineage>
        <taxon>Bacteria</taxon>
        <taxon>Pseudomonadati</taxon>
        <taxon>Bdellovibrionota</taxon>
        <taxon>Oligoflexia</taxon>
        <taxon>Silvanigrellales</taxon>
        <taxon>Silvanigrellaceae</taxon>
        <taxon>Silvanigrella</taxon>
    </lineage>
</organism>
<keyword evidence="6" id="KW-0963">Cytoplasm</keyword>
<comment type="caution">
    <text evidence="8">The sequence shown here is derived from an EMBL/GenBank/DDBJ whole genome shotgun (WGS) entry which is preliminary data.</text>
</comment>
<dbReference type="PANTHER" id="PTHR43033">
    <property type="entry name" value="TRNA(ILE)-LYSIDINE SYNTHASE-RELATED"/>
    <property type="match status" value="1"/>
</dbReference>
<feature type="domain" description="tRNA(Ile)-lysidine/2-thiocytidine synthase N-terminal" evidence="7">
    <location>
        <begin position="39"/>
        <end position="226"/>
    </location>
</feature>
<gene>
    <name evidence="6 8" type="primary">tilS</name>
    <name evidence="8" type="ORF">GCL60_09185</name>
</gene>
<dbReference type="GO" id="GO:0005737">
    <property type="term" value="C:cytoplasm"/>
    <property type="evidence" value="ECO:0007669"/>
    <property type="project" value="UniProtKB-SubCell"/>
</dbReference>
<dbReference type="InterPro" id="IPR011063">
    <property type="entry name" value="TilS/TtcA_N"/>
</dbReference>
<evidence type="ECO:0000313" key="9">
    <source>
        <dbReference type="Proteomes" id="UP000437748"/>
    </source>
</evidence>
<dbReference type="AlphaFoldDB" id="A0A6N6VTN5"/>
<dbReference type="PANTHER" id="PTHR43033:SF1">
    <property type="entry name" value="TRNA(ILE)-LYSIDINE SYNTHASE-RELATED"/>
    <property type="match status" value="1"/>
</dbReference>
<evidence type="ECO:0000256" key="2">
    <source>
        <dbReference type="ARBA" id="ARBA00022694"/>
    </source>
</evidence>
<evidence type="ECO:0000256" key="4">
    <source>
        <dbReference type="ARBA" id="ARBA00022840"/>
    </source>
</evidence>
<name>A0A6N6VTN5_9BACT</name>
<dbReference type="InterPro" id="IPR012094">
    <property type="entry name" value="tRNA_Ile_lys_synt"/>
</dbReference>
<keyword evidence="1 6" id="KW-0436">Ligase</keyword>
<dbReference type="EMBL" id="WFLM01000003">
    <property type="protein sequence ID" value="KAB8039021.1"/>
    <property type="molecule type" value="Genomic_DNA"/>
</dbReference>
<evidence type="ECO:0000256" key="6">
    <source>
        <dbReference type="HAMAP-Rule" id="MF_01161"/>
    </source>
</evidence>
<sequence length="347" mass="41194">MEFKNSSLNKFEYELMEKLILIDKNNYNEEGKILFNLQISGGLDSMCLLNAFAKILNFKLFKPKNQFIFIAQHFNHKKRGVESDEDAAFVIKNCLNLGIPIYQELYVNKFNEKENFQDFARNWRKKCATELCLQLRKDLNCKKYFIVTAHHARDHVETVLMHLIRGCSLNGLLGIQEFDNQKIFYRPFFNMEYEKIVKYGNQENIKYRQDSSNLTDDYDRNYIRNQILPHFKRIKDSYEKSFCTMSNHVSEYLQNFPNKIDLSKSGNSILTDKMSYSEVYDLLLLKNKEIFKILTKNVIQNILHEMELMKKSNFSQKEIMLAQGWIVHLVKGNNNIEIDVYQKKTIK</sequence>
<keyword evidence="9" id="KW-1185">Reference proteome</keyword>
<protein>
    <recommendedName>
        <fullName evidence="6">tRNA(Ile)-lysidine synthase</fullName>
        <ecNumber evidence="6">6.3.4.19</ecNumber>
    </recommendedName>
    <alternativeName>
        <fullName evidence="6">tRNA(Ile)-2-lysyl-cytidine synthase</fullName>
    </alternativeName>
    <alternativeName>
        <fullName evidence="6">tRNA(Ile)-lysidine synthetase</fullName>
    </alternativeName>
</protein>
<dbReference type="Gene3D" id="3.40.50.620">
    <property type="entry name" value="HUPs"/>
    <property type="match status" value="1"/>
</dbReference>
<evidence type="ECO:0000313" key="8">
    <source>
        <dbReference type="EMBL" id="KAB8039021.1"/>
    </source>
</evidence>
<dbReference type="SUPFAM" id="SSF52402">
    <property type="entry name" value="Adenine nucleotide alpha hydrolases-like"/>
    <property type="match status" value="1"/>
</dbReference>
<dbReference type="Pfam" id="PF01171">
    <property type="entry name" value="ATP_bind_3"/>
    <property type="match status" value="1"/>
</dbReference>
<dbReference type="InterPro" id="IPR014729">
    <property type="entry name" value="Rossmann-like_a/b/a_fold"/>
</dbReference>
<dbReference type="Proteomes" id="UP000437748">
    <property type="component" value="Unassembled WGS sequence"/>
</dbReference>
<dbReference type="RefSeq" id="WP_153420419.1">
    <property type="nucleotide sequence ID" value="NZ_WFLM01000003.1"/>
</dbReference>
<comment type="domain">
    <text evidence="6">The N-terminal region contains the highly conserved SGGXDS motif, predicted to be a P-loop motif involved in ATP binding.</text>
</comment>